<keyword evidence="3" id="KW-0949">S-adenosyl-L-methionine</keyword>
<keyword evidence="2" id="KW-0808">Transferase</keyword>
<evidence type="ECO:0000256" key="1">
    <source>
        <dbReference type="ARBA" id="ARBA00022603"/>
    </source>
</evidence>
<evidence type="ECO:0000256" key="2">
    <source>
        <dbReference type="ARBA" id="ARBA00022679"/>
    </source>
</evidence>
<dbReference type="EMBL" id="HBEZ01012307">
    <property type="protein sequence ID" value="CAD8629077.1"/>
    <property type="molecule type" value="Transcribed_RNA"/>
</dbReference>
<reference evidence="4" key="1">
    <citation type="submission" date="2021-01" db="EMBL/GenBank/DDBJ databases">
        <authorList>
            <person name="Corre E."/>
            <person name="Pelletier E."/>
            <person name="Niang G."/>
            <person name="Scheremetjew M."/>
            <person name="Finn R."/>
            <person name="Kale V."/>
            <person name="Holt S."/>
            <person name="Cochrane G."/>
            <person name="Meng A."/>
            <person name="Brown T."/>
            <person name="Cohen L."/>
        </authorList>
    </citation>
    <scope>NUCLEOTIDE SEQUENCE</scope>
    <source>
        <strain evidence="4">CCAP979/52</strain>
    </source>
</reference>
<gene>
    <name evidence="4" type="ORF">CCUR1050_LOCUS6756</name>
</gene>
<name>A0A7S0M278_9CRYP</name>
<dbReference type="PANTHER" id="PTHR10259:SF11">
    <property type="entry name" value="THIOPURINE S-METHYLTRANSFERASE"/>
    <property type="match status" value="1"/>
</dbReference>
<proteinExistence type="predicted"/>
<dbReference type="Pfam" id="PF05724">
    <property type="entry name" value="TPMT"/>
    <property type="match status" value="1"/>
</dbReference>
<dbReference type="AlphaFoldDB" id="A0A7S0M278"/>
<keyword evidence="1" id="KW-0489">Methyltransferase</keyword>
<protein>
    <recommendedName>
        <fullName evidence="5">Thiopurine S-methyltransferase</fullName>
    </recommendedName>
</protein>
<evidence type="ECO:0008006" key="5">
    <source>
        <dbReference type="Google" id="ProtNLM"/>
    </source>
</evidence>
<sequence length="113" mass="12442">MRPDVAGTFEACWDRGSFVAIDPARRPEYVAAVSALLDRGARILLVAVEHPPFGDGKLGPPYSATEEEIAALYGRDFAVQLLEWEDQMAVDPVWAKRGCGSFQQSVYLLTKRG</sequence>
<dbReference type="Gene3D" id="3.40.50.150">
    <property type="entry name" value="Vaccinia Virus protein VP39"/>
    <property type="match status" value="1"/>
</dbReference>
<dbReference type="GO" id="GO:0032259">
    <property type="term" value="P:methylation"/>
    <property type="evidence" value="ECO:0007669"/>
    <property type="project" value="UniProtKB-KW"/>
</dbReference>
<evidence type="ECO:0000313" key="4">
    <source>
        <dbReference type="EMBL" id="CAD8629077.1"/>
    </source>
</evidence>
<dbReference type="InterPro" id="IPR008854">
    <property type="entry name" value="TPMT"/>
</dbReference>
<dbReference type="GO" id="GO:0008119">
    <property type="term" value="F:thiopurine S-methyltransferase activity"/>
    <property type="evidence" value="ECO:0007669"/>
    <property type="project" value="TreeGrafter"/>
</dbReference>
<accession>A0A7S0M278</accession>
<dbReference type="PROSITE" id="PS51585">
    <property type="entry name" value="SAM_MT_TPMT"/>
    <property type="match status" value="1"/>
</dbReference>
<evidence type="ECO:0000256" key="3">
    <source>
        <dbReference type="ARBA" id="ARBA00022691"/>
    </source>
</evidence>
<dbReference type="InterPro" id="IPR029063">
    <property type="entry name" value="SAM-dependent_MTases_sf"/>
</dbReference>
<dbReference type="SUPFAM" id="SSF53335">
    <property type="entry name" value="S-adenosyl-L-methionine-dependent methyltransferases"/>
    <property type="match status" value="1"/>
</dbReference>
<dbReference type="PANTHER" id="PTHR10259">
    <property type="entry name" value="THIOPURINE S-METHYLTRANSFERASE"/>
    <property type="match status" value="1"/>
</dbReference>
<organism evidence="4">
    <name type="scientific">Cryptomonas curvata</name>
    <dbReference type="NCBI Taxonomy" id="233186"/>
    <lineage>
        <taxon>Eukaryota</taxon>
        <taxon>Cryptophyceae</taxon>
        <taxon>Cryptomonadales</taxon>
        <taxon>Cryptomonadaceae</taxon>
        <taxon>Cryptomonas</taxon>
    </lineage>
</organism>